<proteinExistence type="predicted"/>
<keyword evidence="4" id="KW-1185">Reference proteome</keyword>
<dbReference type="InterPro" id="IPR037446">
    <property type="entry name" value="His_Pase_VIP1"/>
</dbReference>
<dbReference type="Pfam" id="PF18086">
    <property type="entry name" value="PPIP5K2_N"/>
    <property type="match status" value="1"/>
</dbReference>
<dbReference type="Gene3D" id="3.40.50.11950">
    <property type="match status" value="1"/>
</dbReference>
<protein>
    <submittedName>
        <fullName evidence="3">Inositol hexakisphosphate and diphosphoinositol-pentakisphosphate kinase 2-like</fullName>
    </submittedName>
</protein>
<reference evidence="3" key="1">
    <citation type="submission" date="2020-04" db="EMBL/GenBank/DDBJ databases">
        <authorList>
            <person name="Alioto T."/>
            <person name="Alioto T."/>
            <person name="Gomez Garrido J."/>
        </authorList>
    </citation>
    <scope>NUCLEOTIDE SEQUENCE</scope>
    <source>
        <strain evidence="3">A484AB</strain>
    </source>
</reference>
<dbReference type="PANTHER" id="PTHR12750:SF9">
    <property type="entry name" value="INOSITOL HEXAKISPHOSPHATE AND DIPHOSPHOINOSITOL-PENTAKISPHOSPHATE KINASE"/>
    <property type="match status" value="1"/>
</dbReference>
<evidence type="ECO:0000256" key="1">
    <source>
        <dbReference type="ARBA" id="ARBA00033696"/>
    </source>
</evidence>
<gene>
    <name evidence="3" type="ORF">PACLA_8A077881</name>
</gene>
<dbReference type="PANTHER" id="PTHR12750">
    <property type="entry name" value="DIPHOSPHOINOSITOL PENTAKISPHOSPHATE KINASE"/>
    <property type="match status" value="1"/>
</dbReference>
<comment type="catalytic activity">
    <reaction evidence="2">
        <text>1D-myo-inositol hexakisphosphate + ATP = 1-diphospho-1D-myo-inositol 2,3,4,5,6-pentakisphosphate + ADP</text>
        <dbReference type="Rhea" id="RHEA:37459"/>
        <dbReference type="ChEBI" id="CHEBI:30616"/>
        <dbReference type="ChEBI" id="CHEBI:58130"/>
        <dbReference type="ChEBI" id="CHEBI:74946"/>
        <dbReference type="ChEBI" id="CHEBI:456216"/>
        <dbReference type="EC" id="2.7.4.24"/>
    </reaction>
    <physiologicalReaction direction="left-to-right" evidence="2">
        <dbReference type="Rhea" id="RHEA:37460"/>
    </physiologicalReaction>
</comment>
<dbReference type="EMBL" id="CACRXK020020713">
    <property type="protein sequence ID" value="CAB4035096.1"/>
    <property type="molecule type" value="Genomic_DNA"/>
</dbReference>
<dbReference type="GO" id="GO:0032958">
    <property type="term" value="P:inositol phosphate biosynthetic process"/>
    <property type="evidence" value="ECO:0007669"/>
    <property type="project" value="TreeGrafter"/>
</dbReference>
<keyword evidence="3" id="KW-0808">Transferase</keyword>
<dbReference type="OrthoDB" id="18042at2759"/>
<dbReference type="AlphaFoldDB" id="A0A6S7JQW7"/>
<comment type="caution">
    <text evidence="3">The sequence shown here is derived from an EMBL/GenBank/DDBJ whole genome shotgun (WGS) entry which is preliminary data.</text>
</comment>
<dbReference type="GO" id="GO:0033857">
    <property type="term" value="F:5-diphosphoinositol pentakisphosphate 1-kinase activity"/>
    <property type="evidence" value="ECO:0007669"/>
    <property type="project" value="TreeGrafter"/>
</dbReference>
<evidence type="ECO:0000313" key="3">
    <source>
        <dbReference type="EMBL" id="CAB4035096.1"/>
    </source>
</evidence>
<dbReference type="Proteomes" id="UP001152795">
    <property type="component" value="Unassembled WGS sequence"/>
</dbReference>
<dbReference type="GO" id="GO:0006020">
    <property type="term" value="P:inositol metabolic process"/>
    <property type="evidence" value="ECO:0007669"/>
    <property type="project" value="TreeGrafter"/>
</dbReference>
<evidence type="ECO:0000313" key="4">
    <source>
        <dbReference type="Proteomes" id="UP001152795"/>
    </source>
</evidence>
<dbReference type="GO" id="GO:0000828">
    <property type="term" value="F:inositol hexakisphosphate kinase activity"/>
    <property type="evidence" value="ECO:0007669"/>
    <property type="project" value="TreeGrafter"/>
</dbReference>
<name>A0A6S7JQW7_PARCT</name>
<evidence type="ECO:0000256" key="2">
    <source>
        <dbReference type="ARBA" id="ARBA00034629"/>
    </source>
</evidence>
<sequence length="55" mass="6533">MSYFNDEEDVEFVEKITIRVGICAMNKKSHSRPMKEILDRLAKFDMFEIVVFSDE</sequence>
<keyword evidence="3" id="KW-0418">Kinase</keyword>
<accession>A0A6S7JQW7</accession>
<dbReference type="GO" id="GO:0005829">
    <property type="term" value="C:cytosol"/>
    <property type="evidence" value="ECO:0007669"/>
    <property type="project" value="TreeGrafter"/>
</dbReference>
<organism evidence="3 4">
    <name type="scientific">Paramuricea clavata</name>
    <name type="common">Red gorgonian</name>
    <name type="synonym">Violescent sea-whip</name>
    <dbReference type="NCBI Taxonomy" id="317549"/>
    <lineage>
        <taxon>Eukaryota</taxon>
        <taxon>Metazoa</taxon>
        <taxon>Cnidaria</taxon>
        <taxon>Anthozoa</taxon>
        <taxon>Octocorallia</taxon>
        <taxon>Malacalcyonacea</taxon>
        <taxon>Plexauridae</taxon>
        <taxon>Paramuricea</taxon>
    </lineage>
</organism>
<comment type="catalytic activity">
    <reaction evidence="1">
        <text>5-diphospho-1D-myo-inositol 1,2,3,4,6-pentakisphosphate + ATP + H(+) = 1,5-bis(diphospho)-1D-myo-inositol 2,3,4,6-tetrakisphosphate + ADP</text>
        <dbReference type="Rhea" id="RHEA:10276"/>
        <dbReference type="ChEBI" id="CHEBI:15378"/>
        <dbReference type="ChEBI" id="CHEBI:30616"/>
        <dbReference type="ChEBI" id="CHEBI:58628"/>
        <dbReference type="ChEBI" id="CHEBI:77983"/>
        <dbReference type="ChEBI" id="CHEBI:456216"/>
        <dbReference type="EC" id="2.7.4.24"/>
    </reaction>
    <physiologicalReaction direction="left-to-right" evidence="1">
        <dbReference type="Rhea" id="RHEA:10277"/>
    </physiologicalReaction>
</comment>
<dbReference type="InterPro" id="IPR040557">
    <property type="entry name" value="VIP1_N"/>
</dbReference>
<feature type="non-terminal residue" evidence="3">
    <location>
        <position position="1"/>
    </location>
</feature>